<proteinExistence type="predicted"/>
<dbReference type="RefSeq" id="WP_184133003.1">
    <property type="nucleotide sequence ID" value="NZ_JACHFL010000006.1"/>
</dbReference>
<name>A0A7W8NDW8_9DEIO</name>
<accession>A0A7W8NDW8</accession>
<evidence type="ECO:0000313" key="2">
    <source>
        <dbReference type="Proteomes" id="UP000552709"/>
    </source>
</evidence>
<organism evidence="1 2">
    <name type="scientific">Deinococcus humi</name>
    <dbReference type="NCBI Taxonomy" id="662880"/>
    <lineage>
        <taxon>Bacteria</taxon>
        <taxon>Thermotogati</taxon>
        <taxon>Deinococcota</taxon>
        <taxon>Deinococci</taxon>
        <taxon>Deinococcales</taxon>
        <taxon>Deinococcaceae</taxon>
        <taxon>Deinococcus</taxon>
    </lineage>
</organism>
<comment type="caution">
    <text evidence="1">The sequence shown here is derived from an EMBL/GenBank/DDBJ whole genome shotgun (WGS) entry which is preliminary data.</text>
</comment>
<dbReference type="Proteomes" id="UP000552709">
    <property type="component" value="Unassembled WGS sequence"/>
</dbReference>
<protein>
    <submittedName>
        <fullName evidence="1">Uncharacterized protein</fullName>
    </submittedName>
</protein>
<reference evidence="1 2" key="1">
    <citation type="submission" date="2020-08" db="EMBL/GenBank/DDBJ databases">
        <title>Genomic Encyclopedia of Type Strains, Phase IV (KMG-IV): sequencing the most valuable type-strain genomes for metagenomic binning, comparative biology and taxonomic classification.</title>
        <authorList>
            <person name="Goeker M."/>
        </authorList>
    </citation>
    <scope>NUCLEOTIDE SEQUENCE [LARGE SCALE GENOMIC DNA]</scope>
    <source>
        <strain evidence="1 2">DSM 27939</strain>
    </source>
</reference>
<evidence type="ECO:0000313" key="1">
    <source>
        <dbReference type="EMBL" id="MBB5363674.1"/>
    </source>
</evidence>
<keyword evidence="2" id="KW-1185">Reference proteome</keyword>
<gene>
    <name evidence="1" type="ORF">HNQ08_002780</name>
</gene>
<dbReference type="EMBL" id="JACHFL010000006">
    <property type="protein sequence ID" value="MBB5363674.1"/>
    <property type="molecule type" value="Genomic_DNA"/>
</dbReference>
<dbReference type="AlphaFoldDB" id="A0A7W8NDW8"/>
<sequence>MTLGTQPPFVFDQQQRNTLKVSDLAAYVQQSARDRIGWIHVRQVWLPDWQPEKWAYEVQRIEVTFQSYETWKRREAEQSVEPWEVLMLTQYSVFVTDHLPTVEAFFSRFVEKPEYVRHPDRVDCPHEYADEELSDELPARWSLVRRAWVSYLLYLQVQEATVYWDAPAERLQGQITEVGFNSFVLTTDQGAQHLWFSDRFGTHIYSIEEDGYVGNLWREPSARVALHAEDLPVWDDVLACWISLSETDSGDG</sequence>